<name>A0ACC2IMT0_9PLEO</name>
<sequence>MQELDPELLKVIADPEGIFKEHVWGAKIAVDSAEGCLAEAGELVSAGIQEGGMLEVGALQDQRQRGDHGELQRWLEDGFVVYKSVGVGIMDVAIGSKLLELAGEKGRGVRLDDF</sequence>
<dbReference type="EMBL" id="JAPHNI010000091">
    <property type="protein sequence ID" value="KAJ8116508.1"/>
    <property type="molecule type" value="Genomic_DNA"/>
</dbReference>
<dbReference type="Proteomes" id="UP001153331">
    <property type="component" value="Unassembled WGS sequence"/>
</dbReference>
<accession>A0ACC2IMT0</accession>
<organism evidence="1 2">
    <name type="scientific">Boeremia exigua</name>
    <dbReference type="NCBI Taxonomy" id="749465"/>
    <lineage>
        <taxon>Eukaryota</taxon>
        <taxon>Fungi</taxon>
        <taxon>Dikarya</taxon>
        <taxon>Ascomycota</taxon>
        <taxon>Pezizomycotina</taxon>
        <taxon>Dothideomycetes</taxon>
        <taxon>Pleosporomycetidae</taxon>
        <taxon>Pleosporales</taxon>
        <taxon>Pleosporineae</taxon>
        <taxon>Didymellaceae</taxon>
        <taxon>Boeremia</taxon>
    </lineage>
</organism>
<evidence type="ECO:0000313" key="2">
    <source>
        <dbReference type="Proteomes" id="UP001153331"/>
    </source>
</evidence>
<protein>
    <submittedName>
        <fullName evidence="1">Uncharacterized protein</fullName>
    </submittedName>
</protein>
<comment type="caution">
    <text evidence="1">The sequence shown here is derived from an EMBL/GenBank/DDBJ whole genome shotgun (WGS) entry which is preliminary data.</text>
</comment>
<gene>
    <name evidence="1" type="ORF">OPT61_g2089</name>
</gene>
<reference evidence="1" key="1">
    <citation type="submission" date="2022-11" db="EMBL/GenBank/DDBJ databases">
        <title>Genome Sequence of Boeremia exigua.</title>
        <authorList>
            <person name="Buettner E."/>
        </authorList>
    </citation>
    <scope>NUCLEOTIDE SEQUENCE</scope>
    <source>
        <strain evidence="1">CU02</strain>
    </source>
</reference>
<evidence type="ECO:0000313" key="1">
    <source>
        <dbReference type="EMBL" id="KAJ8116508.1"/>
    </source>
</evidence>
<proteinExistence type="predicted"/>
<keyword evidence="2" id="KW-1185">Reference proteome</keyword>